<comment type="caution">
    <text evidence="1">The sequence shown here is derived from an EMBL/GenBank/DDBJ whole genome shotgun (WGS) entry which is preliminary data.</text>
</comment>
<dbReference type="OrthoDB" id="1729886at2"/>
<evidence type="ECO:0000313" key="1">
    <source>
        <dbReference type="EMBL" id="KXZ40026.1"/>
    </source>
</evidence>
<sequence length="275" mass="31828">MNKNVKTNIRMRLLSPLSHFGDERMGTMQIMRTMKIFYNDEMIDVPVFSGNALRGELRRIAMKDYLERIGIAEEGISAKLYYMLFTGGALTSGTRYNEIGEKRRMREMCPPLSLFGTAIGDQIPEGKMKVGISYPICQETADYTGIESNLSFYDMLEDVFYTRRDDLKSKEYNITEEEKHENPIQMKYEMQCLSAGTELYTEIVLENATEAEEACLNAILEKFKEMPYIGGKSAAGHGKVDIKYDALTNSDIYYDYLEQRKEEMRNWIREVEQKI</sequence>
<dbReference type="Proteomes" id="UP000092605">
    <property type="component" value="Unassembled WGS sequence"/>
</dbReference>
<accession>A0A150FR06</accession>
<protein>
    <submittedName>
        <fullName evidence="2">CRISPR type IV/AFERR-associated protein Csf2</fullName>
    </submittedName>
</protein>
<dbReference type="EMBL" id="FRBG01000012">
    <property type="protein sequence ID" value="SHL13161.1"/>
    <property type="molecule type" value="Genomic_DNA"/>
</dbReference>
<dbReference type="STRING" id="1121328.JWYL7_1101"/>
<reference evidence="1 3" key="1">
    <citation type="submission" date="2016-02" db="EMBL/GenBank/DDBJ databases">
        <title>Draft genome sequence for Clostridium paradoxum JW-YL-7.</title>
        <authorList>
            <person name="Utturkar S.M."/>
            <person name="Lancaster A."/>
            <person name="Poole F.L."/>
            <person name="Adams M.W."/>
            <person name="Brown S.D."/>
        </authorList>
    </citation>
    <scope>NUCLEOTIDE SEQUENCE [LARGE SCALE GENOMIC DNA]</scope>
    <source>
        <strain evidence="1 3">JW-YL-7</strain>
    </source>
</reference>
<reference evidence="2 4" key="2">
    <citation type="submission" date="2016-11" db="EMBL/GenBank/DDBJ databases">
        <authorList>
            <person name="Varghese N."/>
            <person name="Submissions S."/>
        </authorList>
    </citation>
    <scope>NUCLEOTIDE SEQUENCE [LARGE SCALE GENOMIC DNA]</scope>
    <source>
        <strain evidence="2 4">DSM 7308</strain>
    </source>
</reference>
<dbReference type="EMBL" id="LSFY01000001">
    <property type="protein sequence ID" value="KXZ40026.1"/>
    <property type="molecule type" value="Genomic_DNA"/>
</dbReference>
<dbReference type="PATRIC" id="fig|1121328.3.peg.1111"/>
<dbReference type="Proteomes" id="UP000323392">
    <property type="component" value="Unassembled WGS sequence"/>
</dbReference>
<name>A0A150FR06_CLOPD</name>
<keyword evidence="4" id="KW-1185">Reference proteome</keyword>
<evidence type="ECO:0000313" key="2">
    <source>
        <dbReference type="EMBL" id="SHL13161.1"/>
    </source>
</evidence>
<dbReference type="RefSeq" id="WP_066070197.1">
    <property type="nucleotide sequence ID" value="NZ_FRBG01000012.1"/>
</dbReference>
<evidence type="ECO:0000313" key="4">
    <source>
        <dbReference type="Proteomes" id="UP000323392"/>
    </source>
</evidence>
<dbReference type="AlphaFoldDB" id="A0A150FR06"/>
<gene>
    <name evidence="1" type="ORF">JWYL7_1101</name>
    <name evidence="2" type="ORF">SAMN05661008_01514</name>
</gene>
<organism evidence="1 3">
    <name type="scientific">Alkalithermobacter thermoalcaliphilus JW-YL-7 = DSM 7308</name>
    <dbReference type="NCBI Taxonomy" id="1121328"/>
    <lineage>
        <taxon>Bacteria</taxon>
        <taxon>Bacillati</taxon>
        <taxon>Bacillota</taxon>
        <taxon>Clostridia</taxon>
        <taxon>Peptostreptococcales</taxon>
        <taxon>Tepidibacteraceae</taxon>
        <taxon>Alkalithermobacter</taxon>
    </lineage>
</organism>
<evidence type="ECO:0000313" key="3">
    <source>
        <dbReference type="Proteomes" id="UP000092605"/>
    </source>
</evidence>
<proteinExistence type="predicted"/>